<dbReference type="HOGENOM" id="CLU_015738_0_0_1"/>
<feature type="transmembrane region" description="Helical" evidence="1">
    <location>
        <begin position="214"/>
        <end position="240"/>
    </location>
</feature>
<dbReference type="AlphaFoldDB" id="A0A067T310"/>
<dbReference type="STRING" id="685588.A0A067T310"/>
<feature type="transmembrane region" description="Helical" evidence="1">
    <location>
        <begin position="381"/>
        <end position="410"/>
    </location>
</feature>
<dbReference type="EMBL" id="KL142378">
    <property type="protein sequence ID" value="KDR76727.1"/>
    <property type="molecule type" value="Genomic_DNA"/>
</dbReference>
<evidence type="ECO:0000313" key="3">
    <source>
        <dbReference type="Proteomes" id="UP000027222"/>
    </source>
</evidence>
<keyword evidence="3" id="KW-1185">Reference proteome</keyword>
<keyword evidence="1" id="KW-0812">Transmembrane</keyword>
<dbReference type="OrthoDB" id="5392263at2759"/>
<feature type="transmembrane region" description="Helical" evidence="1">
    <location>
        <begin position="422"/>
        <end position="445"/>
    </location>
</feature>
<evidence type="ECO:0000256" key="1">
    <source>
        <dbReference type="SAM" id="Phobius"/>
    </source>
</evidence>
<feature type="transmembrane region" description="Helical" evidence="1">
    <location>
        <begin position="179"/>
        <end position="202"/>
    </location>
</feature>
<keyword evidence="1" id="KW-0472">Membrane</keyword>
<protein>
    <submittedName>
        <fullName evidence="2">Uncharacterized protein</fullName>
    </submittedName>
</protein>
<feature type="transmembrane region" description="Helical" evidence="1">
    <location>
        <begin position="504"/>
        <end position="521"/>
    </location>
</feature>
<feature type="transmembrane region" description="Helical" evidence="1">
    <location>
        <begin position="533"/>
        <end position="556"/>
    </location>
</feature>
<dbReference type="Proteomes" id="UP000027222">
    <property type="component" value="Unassembled WGS sequence"/>
</dbReference>
<feature type="non-terminal residue" evidence="2">
    <location>
        <position position="1"/>
    </location>
</feature>
<proteinExistence type="predicted"/>
<reference evidence="3" key="1">
    <citation type="journal article" date="2014" name="Proc. Natl. Acad. Sci. U.S.A.">
        <title>Extensive sampling of basidiomycete genomes demonstrates inadequacy of the white-rot/brown-rot paradigm for wood decay fungi.</title>
        <authorList>
            <person name="Riley R."/>
            <person name="Salamov A.A."/>
            <person name="Brown D.W."/>
            <person name="Nagy L.G."/>
            <person name="Floudas D."/>
            <person name="Held B.W."/>
            <person name="Levasseur A."/>
            <person name="Lombard V."/>
            <person name="Morin E."/>
            <person name="Otillar R."/>
            <person name="Lindquist E.A."/>
            <person name="Sun H."/>
            <person name="LaButti K.M."/>
            <person name="Schmutz J."/>
            <person name="Jabbour D."/>
            <person name="Luo H."/>
            <person name="Baker S.E."/>
            <person name="Pisabarro A.G."/>
            <person name="Walton J.D."/>
            <person name="Blanchette R.A."/>
            <person name="Henrissat B."/>
            <person name="Martin F."/>
            <person name="Cullen D."/>
            <person name="Hibbett D.S."/>
            <person name="Grigoriev I.V."/>
        </authorList>
    </citation>
    <scope>NUCLEOTIDE SEQUENCE [LARGE SCALE GENOMIC DNA]</scope>
    <source>
        <strain evidence="3">CBS 339.88</strain>
    </source>
</reference>
<name>A0A067T310_GALM3</name>
<feature type="transmembrane region" description="Helical" evidence="1">
    <location>
        <begin position="480"/>
        <end position="497"/>
    </location>
</feature>
<evidence type="ECO:0000313" key="2">
    <source>
        <dbReference type="EMBL" id="KDR76727.1"/>
    </source>
</evidence>
<accession>A0A067T310</accession>
<organism evidence="2 3">
    <name type="scientific">Galerina marginata (strain CBS 339.88)</name>
    <dbReference type="NCBI Taxonomy" id="685588"/>
    <lineage>
        <taxon>Eukaryota</taxon>
        <taxon>Fungi</taxon>
        <taxon>Dikarya</taxon>
        <taxon>Basidiomycota</taxon>
        <taxon>Agaricomycotina</taxon>
        <taxon>Agaricomycetes</taxon>
        <taxon>Agaricomycetidae</taxon>
        <taxon>Agaricales</taxon>
        <taxon>Agaricineae</taxon>
        <taxon>Strophariaceae</taxon>
        <taxon>Galerina</taxon>
    </lineage>
</organism>
<keyword evidence="1" id="KW-1133">Transmembrane helix</keyword>
<sequence>TAKAVDFDECLANVNKMTIEGKTDNHGHPLPPTATSATAITYDLCVSQCGGAQEPFKWNTFSQQFTSWLLPWLALVSQLPFGANDKLANLESMLLAVGSPTLAAYSLALTVLNGRWIAQLFANYRYPNVQNAVRILSSLQQSPLQVDTDDALLASLIVLPQNDEWWTELVVWLDFTHTWSISAVVSIAWVIIAYVFTIIDYFSQGVRTTTNPTGQGVLGVGSVGSLWLWLLPIVVGWLQISPKCDSIRLTQSMERANHLAYVANSTSPPCKAIKVSEKQAISLNFFEVDQTRLDERFTPSIFNYARALPWVQSIMIVFDMFHNASERNRRHDPVVPGTQWDECDFNYSRQPTAAEVERYCSPMSPDANHLSRRRWGLDDFVVSRMVIASALALILQWGTTAGAVIIMWFTPTVGLSCRSGSYIAYGVLSTLVWILLLTSSILTYYSIRTPPPSHKGHFILVIAYRGTRWLSIFLRRLGKIIAAVNAVWIVATGILQFSNFYDRCYCNSAVFWLGKSAYYAILLTPEDAVAMRAAWIGGFSLAAGAAAIFSGFISLFTDPPLPP</sequence>
<gene>
    <name evidence="2" type="ORF">GALMADRAFT_67357</name>
</gene>